<dbReference type="InterPro" id="IPR011990">
    <property type="entry name" value="TPR-like_helical_dom_sf"/>
</dbReference>
<sequence length="342" mass="40565">MFVFFSRISEKYIFEASKYYQFMKRISVRSPLFTALWAIFILPGFFFICGCSKKPESYIEDYYPLVYRGDLAFFEKDYEKSYELLEEAVAILEPTNFEPYRELEKLAFLSAQLGEPENALTYIDQLIDRGYELETFQRDTSFNGLQELPAWQELVKRYPEKRAAYLERVNLPLRNKIRKMNEADQLYRSRPDRQMYRNQQLRLDSLNARQLKDIFETWGYPGADLIGHIPPDSTEQLSVRSILMRTSGDMRQQYFIPKLREFVKAGTCPPKDLALVIDQYHLNREGYQMYATMTGPNGLFPVKDQRRLDERRQAIGLPTLKMEMQRDSVIRMSFYLKNLLDK</sequence>
<dbReference type="AlphaFoldDB" id="A0A2D0NAJ2"/>
<keyword evidence="1" id="KW-0472">Membrane</keyword>
<name>A0A2D0NAJ2_FLAN2</name>
<evidence type="ECO:0008006" key="4">
    <source>
        <dbReference type="Google" id="ProtNLM"/>
    </source>
</evidence>
<organism evidence="2 3">
    <name type="scientific">Flavilitoribacter nigricans (strain ATCC 23147 / DSM 23189 / NBRC 102662 / NCIMB 1420 / SS-2)</name>
    <name type="common">Lewinella nigricans</name>
    <dbReference type="NCBI Taxonomy" id="1122177"/>
    <lineage>
        <taxon>Bacteria</taxon>
        <taxon>Pseudomonadati</taxon>
        <taxon>Bacteroidota</taxon>
        <taxon>Saprospiria</taxon>
        <taxon>Saprospirales</taxon>
        <taxon>Lewinellaceae</taxon>
        <taxon>Flavilitoribacter</taxon>
    </lineage>
</organism>
<proteinExistence type="predicted"/>
<dbReference type="EMBL" id="PDUD01000024">
    <property type="protein sequence ID" value="PHN04793.1"/>
    <property type="molecule type" value="Genomic_DNA"/>
</dbReference>
<dbReference type="SUPFAM" id="SSF48452">
    <property type="entry name" value="TPR-like"/>
    <property type="match status" value="1"/>
</dbReference>
<keyword evidence="3" id="KW-1185">Reference proteome</keyword>
<comment type="caution">
    <text evidence="2">The sequence shown here is derived from an EMBL/GenBank/DDBJ whole genome shotgun (WGS) entry which is preliminary data.</text>
</comment>
<evidence type="ECO:0000256" key="1">
    <source>
        <dbReference type="SAM" id="Phobius"/>
    </source>
</evidence>
<accession>A0A2D0NAJ2</accession>
<feature type="transmembrane region" description="Helical" evidence="1">
    <location>
        <begin position="28"/>
        <end position="48"/>
    </location>
</feature>
<evidence type="ECO:0000313" key="3">
    <source>
        <dbReference type="Proteomes" id="UP000223913"/>
    </source>
</evidence>
<keyword evidence="1" id="KW-1133">Transmembrane helix</keyword>
<gene>
    <name evidence="2" type="ORF">CRP01_19980</name>
</gene>
<evidence type="ECO:0000313" key="2">
    <source>
        <dbReference type="EMBL" id="PHN04793.1"/>
    </source>
</evidence>
<keyword evidence="1" id="KW-0812">Transmembrane</keyword>
<dbReference type="Proteomes" id="UP000223913">
    <property type="component" value="Unassembled WGS sequence"/>
</dbReference>
<reference evidence="2 3" key="1">
    <citation type="submission" date="2017-10" db="EMBL/GenBank/DDBJ databases">
        <title>The draft genome sequence of Lewinella nigricans NBRC 102662.</title>
        <authorList>
            <person name="Wang K."/>
        </authorList>
    </citation>
    <scope>NUCLEOTIDE SEQUENCE [LARGE SCALE GENOMIC DNA]</scope>
    <source>
        <strain evidence="2 3">NBRC 102662</strain>
    </source>
</reference>
<protein>
    <recommendedName>
        <fullName evidence="4">Tetratricopeptide repeat protein</fullName>
    </recommendedName>
</protein>